<dbReference type="InterPro" id="IPR012677">
    <property type="entry name" value="Nucleotide-bd_a/b_plait_sf"/>
</dbReference>
<evidence type="ECO:0000256" key="1">
    <source>
        <dbReference type="ARBA" id="ARBA00004123"/>
    </source>
</evidence>
<dbReference type="Pfam" id="PF00076">
    <property type="entry name" value="RRM_1"/>
    <property type="match status" value="1"/>
</dbReference>
<evidence type="ECO:0000256" key="7">
    <source>
        <dbReference type="ARBA" id="ARBA00023242"/>
    </source>
</evidence>
<sequence>MDIDLFRDGEHFSTYQNDYLDLEESASPENYSSSEKGIYQWNYNPTSNMCEDVAATSYSSGDNVNSPSPPKEDFQKIMNEWQQLIEMDSLCDDFSIEDSLIHIEEQTEEEMPPQEQSPLHQILDIPSTDNFDITKYISADATKPKTAQSSQRIRAGCKKIDLKAQRYIIDEDEPEVDVETVSDNENDDFEEVPIKNECNIACMDIKTEKACDSEVKAEGLLIKKEHVVIKQEKLDVTDNLYVMEKDTLRENVVMESDGMKQKNWKQMKSESVKMEVGQDVKNDNIKVKEEPGIADREIKDRKGQVKLCNKTIEVKSETSTNLKIPTSKPILPNAQTSESTTSPMKTGVQPISILHQHKNTPLLPQELIDRMKESAKRKPISVIPPIPTKKRHGNRSKTQDLPANKTPQVEHAPANSEYVHLDHNYCSTSTSSASSVGSPAPYHELPKKDSGFESAEEEEKDRIDVRERQPMVKGADGKLMVSLLKVNTIRTTEPRQKKKLNLEEYKRRREGFLISQNNSQNCSPVSSTCSSPLPEDDHMKLIRHQEKLMRMAQEVLNTPPKSEKRTEPTVVVPKPKPLPIPADIEKKELVSIGVNTDFKVRKNLDPLAPVEQLEEIKPLLKKVSAKINCNSLITSLIENIPKVIDSCGTPTVSDTPAKKDHGEDKTIVYLPKNRCSVKTVSTSVQTNISLIKQTKAAMRRRNREYRKRRRSSSGSASEWSRSDSSERSCSRNRERSRRQGRKRERRRSSQTSCGSSRSSRSSRSSVSSYSSSYSSRCSSRSRSRSISPKHSRQEKERLREVEERRVIYVGHLLSSSTRDELRKRFQKFGPITNVSLHTREHGDKYGFVTFANKLDAYEAIEHGNDDPYLPKYDLSFGGRRIFCKTTYSDLDNMHDEAPYFPPRIVEDSFDTLLREVQEKLRKRKA</sequence>
<name>A0A653BS20_CALMS</name>
<feature type="compositionally biased region" description="Polar residues" evidence="9">
    <location>
        <begin position="333"/>
        <end position="344"/>
    </location>
</feature>
<keyword evidence="2" id="KW-0597">Phosphoprotein</keyword>
<dbReference type="InterPro" id="IPR035979">
    <property type="entry name" value="RBD_domain_sf"/>
</dbReference>
<feature type="region of interest" description="Disordered" evidence="9">
    <location>
        <begin position="319"/>
        <end position="346"/>
    </location>
</feature>
<feature type="domain" description="RRM" evidence="10">
    <location>
        <begin position="805"/>
        <end position="888"/>
    </location>
</feature>
<evidence type="ECO:0000313" key="12">
    <source>
        <dbReference type="Proteomes" id="UP000410492"/>
    </source>
</evidence>
<dbReference type="EMBL" id="CAACVG010004393">
    <property type="protein sequence ID" value="VEN38353.1"/>
    <property type="molecule type" value="Genomic_DNA"/>
</dbReference>
<feature type="compositionally biased region" description="Basic residues" evidence="9">
    <location>
        <begin position="779"/>
        <end position="790"/>
    </location>
</feature>
<organism evidence="11 12">
    <name type="scientific">Callosobruchus maculatus</name>
    <name type="common">Southern cowpea weevil</name>
    <name type="synonym">Pulse bruchid</name>
    <dbReference type="NCBI Taxonomy" id="64391"/>
    <lineage>
        <taxon>Eukaryota</taxon>
        <taxon>Metazoa</taxon>
        <taxon>Ecdysozoa</taxon>
        <taxon>Arthropoda</taxon>
        <taxon>Hexapoda</taxon>
        <taxon>Insecta</taxon>
        <taxon>Pterygota</taxon>
        <taxon>Neoptera</taxon>
        <taxon>Endopterygota</taxon>
        <taxon>Coleoptera</taxon>
        <taxon>Polyphaga</taxon>
        <taxon>Cucujiformia</taxon>
        <taxon>Chrysomeloidea</taxon>
        <taxon>Chrysomelidae</taxon>
        <taxon>Bruchinae</taxon>
        <taxon>Bruchini</taxon>
        <taxon>Callosobruchus</taxon>
    </lineage>
</organism>
<evidence type="ECO:0000256" key="8">
    <source>
        <dbReference type="PROSITE-ProRule" id="PRU00176"/>
    </source>
</evidence>
<feature type="compositionally biased region" description="Basic and acidic residues" evidence="9">
    <location>
        <begin position="720"/>
        <end position="733"/>
    </location>
</feature>
<evidence type="ECO:0000256" key="6">
    <source>
        <dbReference type="ARBA" id="ARBA00023163"/>
    </source>
</evidence>
<evidence type="ECO:0000256" key="2">
    <source>
        <dbReference type="ARBA" id="ARBA00022553"/>
    </source>
</evidence>
<dbReference type="GO" id="GO:0003723">
    <property type="term" value="F:RNA binding"/>
    <property type="evidence" value="ECO:0007669"/>
    <property type="project" value="UniProtKB-UniRule"/>
</dbReference>
<evidence type="ECO:0000256" key="9">
    <source>
        <dbReference type="SAM" id="MobiDB-lite"/>
    </source>
</evidence>
<evidence type="ECO:0000256" key="3">
    <source>
        <dbReference type="ARBA" id="ARBA00022884"/>
    </source>
</evidence>
<dbReference type="InterPro" id="IPR034605">
    <property type="entry name" value="PGC-1"/>
</dbReference>
<keyword evidence="3 8" id="KW-0694">RNA-binding</keyword>
<feature type="compositionally biased region" description="Low complexity" evidence="9">
    <location>
        <begin position="749"/>
        <end position="778"/>
    </location>
</feature>
<dbReference type="AlphaFoldDB" id="A0A653BS20"/>
<feature type="compositionally biased region" description="Basic residues" evidence="9">
    <location>
        <begin position="697"/>
        <end position="711"/>
    </location>
</feature>
<dbReference type="GO" id="GO:0003712">
    <property type="term" value="F:transcription coregulator activity"/>
    <property type="evidence" value="ECO:0007669"/>
    <property type="project" value="InterPro"/>
</dbReference>
<keyword evidence="7" id="KW-0539">Nucleus</keyword>
<keyword evidence="5" id="KW-0010">Activator</keyword>
<evidence type="ECO:0000313" key="11">
    <source>
        <dbReference type="EMBL" id="VEN38353.1"/>
    </source>
</evidence>
<dbReference type="GO" id="GO:0005634">
    <property type="term" value="C:nucleus"/>
    <property type="evidence" value="ECO:0007669"/>
    <property type="project" value="UniProtKB-SubCell"/>
</dbReference>
<keyword evidence="6" id="KW-0804">Transcription</keyword>
<evidence type="ECO:0000256" key="4">
    <source>
        <dbReference type="ARBA" id="ARBA00023015"/>
    </source>
</evidence>
<feature type="region of interest" description="Disordered" evidence="9">
    <location>
        <begin position="375"/>
        <end position="411"/>
    </location>
</feature>
<dbReference type="PROSITE" id="PS50102">
    <property type="entry name" value="RRM"/>
    <property type="match status" value="1"/>
</dbReference>
<dbReference type="InterPro" id="IPR000504">
    <property type="entry name" value="RRM_dom"/>
</dbReference>
<evidence type="ECO:0000259" key="10">
    <source>
        <dbReference type="PROSITE" id="PS50102"/>
    </source>
</evidence>
<dbReference type="Gene3D" id="3.30.70.330">
    <property type="match status" value="1"/>
</dbReference>
<evidence type="ECO:0000256" key="5">
    <source>
        <dbReference type="ARBA" id="ARBA00023159"/>
    </source>
</evidence>
<keyword evidence="12" id="KW-1185">Reference proteome</keyword>
<feature type="region of interest" description="Disordered" evidence="9">
    <location>
        <begin position="427"/>
        <end position="462"/>
    </location>
</feature>
<dbReference type="OrthoDB" id="10047851at2759"/>
<feature type="compositionally biased region" description="Low complexity" evidence="9">
    <location>
        <begin position="427"/>
        <end position="441"/>
    </location>
</feature>
<dbReference type="PANTHER" id="PTHR15528:SF11">
    <property type="entry name" value="FI18188P1"/>
    <property type="match status" value="1"/>
</dbReference>
<reference evidence="11 12" key="1">
    <citation type="submission" date="2019-01" db="EMBL/GenBank/DDBJ databases">
        <authorList>
            <person name="Sayadi A."/>
        </authorList>
    </citation>
    <scope>NUCLEOTIDE SEQUENCE [LARGE SCALE GENOMIC DNA]</scope>
</reference>
<dbReference type="SUPFAM" id="SSF54928">
    <property type="entry name" value="RNA-binding domain, RBD"/>
    <property type="match status" value="1"/>
</dbReference>
<feature type="region of interest" description="Disordered" evidence="9">
    <location>
        <begin position="691"/>
        <end position="798"/>
    </location>
</feature>
<protein>
    <recommendedName>
        <fullName evidence="10">RRM domain-containing protein</fullName>
    </recommendedName>
</protein>
<dbReference type="Proteomes" id="UP000410492">
    <property type="component" value="Unassembled WGS sequence"/>
</dbReference>
<gene>
    <name evidence="11" type="ORF">CALMAC_LOCUS3272</name>
</gene>
<dbReference type="SMART" id="SM00360">
    <property type="entry name" value="RRM"/>
    <property type="match status" value="1"/>
</dbReference>
<comment type="subcellular location">
    <subcellularLocation>
        <location evidence="1">Nucleus</location>
    </subcellularLocation>
</comment>
<dbReference type="GO" id="GO:0045944">
    <property type="term" value="P:positive regulation of transcription by RNA polymerase II"/>
    <property type="evidence" value="ECO:0007669"/>
    <property type="project" value="TreeGrafter"/>
</dbReference>
<proteinExistence type="predicted"/>
<dbReference type="PANTHER" id="PTHR15528">
    <property type="entry name" value="PEROXISOME PROLIFERATOR ACTIVATED RECEPTOR GAMMA COACTIVATOR 1 PGC-1 -RELATED"/>
    <property type="match status" value="1"/>
</dbReference>
<feature type="compositionally biased region" description="Basic residues" evidence="9">
    <location>
        <begin position="734"/>
        <end position="748"/>
    </location>
</feature>
<accession>A0A653BS20</accession>
<keyword evidence="4" id="KW-0805">Transcription regulation</keyword>